<gene>
    <name evidence="1" type="ORF">ACH5RR_011946</name>
</gene>
<evidence type="ECO:0000313" key="2">
    <source>
        <dbReference type="Proteomes" id="UP001630127"/>
    </source>
</evidence>
<reference evidence="1 2" key="1">
    <citation type="submission" date="2024-11" db="EMBL/GenBank/DDBJ databases">
        <title>A near-complete genome assembly of Cinchona calisaya.</title>
        <authorList>
            <person name="Lian D.C."/>
            <person name="Zhao X.W."/>
            <person name="Wei L."/>
        </authorList>
    </citation>
    <scope>NUCLEOTIDE SEQUENCE [LARGE SCALE GENOMIC DNA]</scope>
    <source>
        <tissue evidence="1">Nenye</tissue>
    </source>
</reference>
<comment type="caution">
    <text evidence="1">The sequence shown here is derived from an EMBL/GenBank/DDBJ whole genome shotgun (WGS) entry which is preliminary data.</text>
</comment>
<evidence type="ECO:0000313" key="1">
    <source>
        <dbReference type="EMBL" id="KAL3527290.1"/>
    </source>
</evidence>
<organism evidence="1 2">
    <name type="scientific">Cinchona calisaya</name>
    <dbReference type="NCBI Taxonomy" id="153742"/>
    <lineage>
        <taxon>Eukaryota</taxon>
        <taxon>Viridiplantae</taxon>
        <taxon>Streptophyta</taxon>
        <taxon>Embryophyta</taxon>
        <taxon>Tracheophyta</taxon>
        <taxon>Spermatophyta</taxon>
        <taxon>Magnoliopsida</taxon>
        <taxon>eudicotyledons</taxon>
        <taxon>Gunneridae</taxon>
        <taxon>Pentapetalae</taxon>
        <taxon>asterids</taxon>
        <taxon>lamiids</taxon>
        <taxon>Gentianales</taxon>
        <taxon>Rubiaceae</taxon>
        <taxon>Cinchonoideae</taxon>
        <taxon>Cinchoneae</taxon>
        <taxon>Cinchona</taxon>
    </lineage>
</organism>
<dbReference type="EMBL" id="JBJUIK010000005">
    <property type="protein sequence ID" value="KAL3527290.1"/>
    <property type="molecule type" value="Genomic_DNA"/>
</dbReference>
<proteinExistence type="predicted"/>
<accession>A0ABD3A9S2</accession>
<protein>
    <submittedName>
        <fullName evidence="1">Uncharacterized protein</fullName>
    </submittedName>
</protein>
<keyword evidence="2" id="KW-1185">Reference proteome</keyword>
<sequence>MYKGFGWIFLDLIPRRLNLILSLFGFELFEHDLHWILFYFFKIKFDGEEKGKEELMFFFLESYFFLEDLPVSPLSGDTMTYCINQRNNVLLIKLHFVVYQYHMNLLIRIVLNTGK</sequence>
<dbReference type="AlphaFoldDB" id="A0ABD3A9S2"/>
<dbReference type="Proteomes" id="UP001630127">
    <property type="component" value="Unassembled WGS sequence"/>
</dbReference>
<name>A0ABD3A9S2_9GENT</name>